<accession>A0A024G3B5</accession>
<evidence type="ECO:0000313" key="3">
    <source>
        <dbReference type="Proteomes" id="UP000053237"/>
    </source>
</evidence>
<keyword evidence="1" id="KW-0812">Transmembrane</keyword>
<dbReference type="Proteomes" id="UP000053237">
    <property type="component" value="Unassembled WGS sequence"/>
</dbReference>
<organism evidence="2 3">
    <name type="scientific">Albugo candida</name>
    <dbReference type="NCBI Taxonomy" id="65357"/>
    <lineage>
        <taxon>Eukaryota</taxon>
        <taxon>Sar</taxon>
        <taxon>Stramenopiles</taxon>
        <taxon>Oomycota</taxon>
        <taxon>Peronosporomycetes</taxon>
        <taxon>Albuginales</taxon>
        <taxon>Albuginaceae</taxon>
        <taxon>Albugo</taxon>
    </lineage>
</organism>
<protein>
    <recommendedName>
        <fullName evidence="4">Ion transport domain-containing protein</fullName>
    </recommendedName>
</protein>
<dbReference type="OrthoDB" id="415460at2759"/>
<dbReference type="STRING" id="65357.A0A024G3B5"/>
<keyword evidence="1" id="KW-0472">Membrane</keyword>
<name>A0A024G3B5_9STRA</name>
<evidence type="ECO:0008006" key="4">
    <source>
        <dbReference type="Google" id="ProtNLM"/>
    </source>
</evidence>
<gene>
    <name evidence="2" type="ORF">BN9_018260</name>
</gene>
<keyword evidence="3" id="KW-1185">Reference proteome</keyword>
<evidence type="ECO:0000313" key="2">
    <source>
        <dbReference type="EMBL" id="CCI41042.1"/>
    </source>
</evidence>
<reference evidence="2 3" key="1">
    <citation type="submission" date="2012-05" db="EMBL/GenBank/DDBJ databases">
        <title>Recombination and specialization in a pathogen metapopulation.</title>
        <authorList>
            <person name="Gardiner A."/>
            <person name="Kemen E."/>
            <person name="Schultz-Larsen T."/>
            <person name="MacLean D."/>
            <person name="Van Oosterhout C."/>
            <person name="Jones J.D.G."/>
        </authorList>
    </citation>
    <scope>NUCLEOTIDE SEQUENCE [LARGE SCALE GENOMIC DNA]</scope>
    <source>
        <strain evidence="2 3">Ac Nc2</strain>
    </source>
</reference>
<evidence type="ECO:0000256" key="1">
    <source>
        <dbReference type="SAM" id="Phobius"/>
    </source>
</evidence>
<feature type="transmembrane region" description="Helical" evidence="1">
    <location>
        <begin position="49"/>
        <end position="70"/>
    </location>
</feature>
<dbReference type="InParanoid" id="A0A024G3B5"/>
<proteinExistence type="predicted"/>
<keyword evidence="1" id="KW-1133">Transmembrane helix</keyword>
<sequence length="155" mass="17765">MGDFCGTEKSRLLFSRSSSLSYCSLRHDIYTVLRYRPVNKSPATRLQQFSYVMELSILSLIFVNVVLAIADTSVTKRSENSCLLQLRFMDTVLIDSTAAILSNGYRMFLLVSTTIFTLDYFLRLWSCVEDKRYHNTLFGRSFNVARTIAICVIVL</sequence>
<feature type="transmembrane region" description="Helical" evidence="1">
    <location>
        <begin position="107"/>
        <end position="125"/>
    </location>
</feature>
<dbReference type="AlphaFoldDB" id="A0A024G3B5"/>
<comment type="caution">
    <text evidence="2">The sequence shown here is derived from an EMBL/GenBank/DDBJ whole genome shotgun (WGS) entry which is preliminary data.</text>
</comment>
<dbReference type="EMBL" id="CAIX01000014">
    <property type="protein sequence ID" value="CCI41042.1"/>
    <property type="molecule type" value="Genomic_DNA"/>
</dbReference>